<dbReference type="SMART" id="SM00893">
    <property type="entry name" value="ETF"/>
    <property type="match status" value="1"/>
</dbReference>
<evidence type="ECO:0000256" key="1">
    <source>
        <dbReference type="ARBA" id="ARBA00005817"/>
    </source>
</evidence>
<gene>
    <name evidence="5" type="ORF">NFG58_03990</name>
</gene>
<dbReference type="GO" id="GO:0033539">
    <property type="term" value="P:fatty acid beta-oxidation using acyl-CoA dehydrogenase"/>
    <property type="evidence" value="ECO:0007669"/>
    <property type="project" value="TreeGrafter"/>
</dbReference>
<dbReference type="SUPFAM" id="SSF52467">
    <property type="entry name" value="DHS-like NAD/FAD-binding domain"/>
    <property type="match status" value="1"/>
</dbReference>
<name>A0AAU7KKD8_9GAMM</name>
<protein>
    <submittedName>
        <fullName evidence="5">Electron transfer flavoprotein subunit alpha/FixB family protein</fullName>
    </submittedName>
</protein>
<dbReference type="EMBL" id="CP098827">
    <property type="protein sequence ID" value="XBO71879.1"/>
    <property type="molecule type" value="Genomic_DNA"/>
</dbReference>
<feature type="region of interest" description="Disordered" evidence="3">
    <location>
        <begin position="444"/>
        <end position="474"/>
    </location>
</feature>
<feature type="compositionally biased region" description="Basic and acidic residues" evidence="3">
    <location>
        <begin position="444"/>
        <end position="462"/>
    </location>
</feature>
<dbReference type="InterPro" id="IPR001308">
    <property type="entry name" value="ETF_a/FixB"/>
</dbReference>
<dbReference type="GO" id="GO:0050660">
    <property type="term" value="F:flavin adenine dinucleotide binding"/>
    <property type="evidence" value="ECO:0007669"/>
    <property type="project" value="InterPro"/>
</dbReference>
<feature type="region of interest" description="Disordered" evidence="3">
    <location>
        <begin position="1"/>
        <end position="21"/>
    </location>
</feature>
<dbReference type="Pfam" id="PF00766">
    <property type="entry name" value="ETF_alpha"/>
    <property type="match status" value="1"/>
</dbReference>
<reference evidence="5" key="1">
    <citation type="submission" date="2022-06" db="EMBL/GenBank/DDBJ databases">
        <title>A novel DMS-producing enzyme.</title>
        <authorList>
            <person name="Zhang Y."/>
        </authorList>
    </citation>
    <scope>NUCLEOTIDE SEQUENCE</scope>
    <source>
        <strain evidence="5">RT37</strain>
    </source>
</reference>
<dbReference type="GO" id="GO:0009055">
    <property type="term" value="F:electron transfer activity"/>
    <property type="evidence" value="ECO:0007669"/>
    <property type="project" value="InterPro"/>
</dbReference>
<dbReference type="Gene3D" id="3.40.50.620">
    <property type="entry name" value="HUPs"/>
    <property type="match status" value="1"/>
</dbReference>
<dbReference type="Gene3D" id="3.40.50.1220">
    <property type="entry name" value="TPP-binding domain"/>
    <property type="match status" value="1"/>
</dbReference>
<keyword evidence="2" id="KW-0249">Electron transport</keyword>
<evidence type="ECO:0000313" key="5">
    <source>
        <dbReference type="EMBL" id="XBO71879.1"/>
    </source>
</evidence>
<evidence type="ECO:0000259" key="4">
    <source>
        <dbReference type="SMART" id="SM00893"/>
    </source>
</evidence>
<keyword evidence="2" id="KW-0813">Transport</keyword>
<evidence type="ECO:0000256" key="3">
    <source>
        <dbReference type="SAM" id="MobiDB-lite"/>
    </source>
</evidence>
<dbReference type="SUPFAM" id="SSF52402">
    <property type="entry name" value="Adenine nucleotide alpha hydrolases-like"/>
    <property type="match status" value="1"/>
</dbReference>
<feature type="compositionally biased region" description="Polar residues" evidence="3">
    <location>
        <begin position="1"/>
        <end position="11"/>
    </location>
</feature>
<dbReference type="InterPro" id="IPR029035">
    <property type="entry name" value="DHS-like_NAD/FAD-binding_dom"/>
</dbReference>
<comment type="similarity">
    <text evidence="1">Belongs to the ETF alpha-subunit/FixB family.</text>
</comment>
<dbReference type="PANTHER" id="PTHR43153">
    <property type="entry name" value="ELECTRON TRANSFER FLAVOPROTEIN ALPHA"/>
    <property type="match status" value="1"/>
</dbReference>
<organism evidence="5">
    <name type="scientific">Halomonas sp. RT37</name>
    <dbReference type="NCBI Taxonomy" id="2950872"/>
    <lineage>
        <taxon>Bacteria</taxon>
        <taxon>Pseudomonadati</taxon>
        <taxon>Pseudomonadota</taxon>
        <taxon>Gammaproteobacteria</taxon>
        <taxon>Oceanospirillales</taxon>
        <taxon>Halomonadaceae</taxon>
        <taxon>Halomonas</taxon>
    </lineage>
</organism>
<dbReference type="AlphaFoldDB" id="A0AAU7KKD8"/>
<dbReference type="PANTHER" id="PTHR43153:SF1">
    <property type="entry name" value="ELECTRON TRANSFER FLAVOPROTEIN SUBUNIT ALPHA, MITOCHONDRIAL"/>
    <property type="match status" value="1"/>
</dbReference>
<dbReference type="RefSeq" id="WP_348827632.1">
    <property type="nucleotide sequence ID" value="NZ_CP098827.1"/>
</dbReference>
<feature type="compositionally biased region" description="Polar residues" evidence="3">
    <location>
        <begin position="463"/>
        <end position="474"/>
    </location>
</feature>
<dbReference type="InterPro" id="IPR014729">
    <property type="entry name" value="Rossmann-like_a/b/a_fold"/>
</dbReference>
<evidence type="ECO:0000256" key="2">
    <source>
        <dbReference type="ARBA" id="ARBA00022982"/>
    </source>
</evidence>
<proteinExistence type="inferred from homology"/>
<accession>A0AAU7KKD8</accession>
<sequence>MNTSDEATQGSAPVETARWRRDPRQEWIARNRLHPQHQAVLATLEGATTPQAWMGPQGRLRRNPHAVGFIGPNGRRRIDRSGVQAGATASPAGRAQTTDVQAARDRRRAVTLEAPAGWIAVVPDTATGRLTDHDRDLFGLARQLADNGSQPEGAELAVVAILFGDSPPSTLQQALGEAGADRVVCLAVAEGYAPETRLAACTRVDEALAPRHWLFPDTVLDGGDLGRRLAVRLGERPACGVWRVEADGGLDTGGSCVCRTGSGREDQPRPLPRILMALAECAEPVVETRHEARAMDLEPPRAPQAFQARLEDLGAVAVDPAEIALHEAPFILSGGNGVADWAGFHRAAQALGASEGASRVAVDDGHMPRHRQVGATGTFVSARVYLAVGISGAIQHLQGIQRCDKVIAVNRDPGCDMVKRADLSVIGNGDEILAELVRLVEAGGERGGKGDSEPGDTLESRPAETSSKEALNVA</sequence>
<dbReference type="Pfam" id="PF01012">
    <property type="entry name" value="ETF"/>
    <property type="match status" value="1"/>
</dbReference>
<dbReference type="InterPro" id="IPR014731">
    <property type="entry name" value="ETF_asu_C"/>
</dbReference>
<dbReference type="InterPro" id="IPR014730">
    <property type="entry name" value="ETF_a/b_N"/>
</dbReference>
<feature type="domain" description="Electron transfer flavoprotein alpha/beta-subunit N-terminal" evidence="4">
    <location>
        <begin position="119"/>
        <end position="310"/>
    </location>
</feature>